<dbReference type="InterPro" id="IPR010982">
    <property type="entry name" value="Lambda_DNA-bd_dom_sf"/>
</dbReference>
<organism evidence="2 3">
    <name type="scientific">Nocardioides albus</name>
    <dbReference type="NCBI Taxonomy" id="1841"/>
    <lineage>
        <taxon>Bacteria</taxon>
        <taxon>Bacillati</taxon>
        <taxon>Actinomycetota</taxon>
        <taxon>Actinomycetes</taxon>
        <taxon>Propionibacteriales</taxon>
        <taxon>Nocardioidaceae</taxon>
        <taxon>Nocardioides</taxon>
    </lineage>
</organism>
<reference evidence="2 3" key="1">
    <citation type="submission" date="2020-08" db="EMBL/GenBank/DDBJ databases">
        <title>Genomic Encyclopedia of Type Strains, Phase III (KMG-III): the genomes of soil and plant-associated and newly described type strains.</title>
        <authorList>
            <person name="Whitman W."/>
        </authorList>
    </citation>
    <scope>NUCLEOTIDE SEQUENCE [LARGE SCALE GENOMIC DNA]</scope>
    <source>
        <strain evidence="2 3">CECT 3302</strain>
    </source>
</reference>
<dbReference type="SUPFAM" id="SSF47413">
    <property type="entry name" value="lambda repressor-like DNA-binding domains"/>
    <property type="match status" value="1"/>
</dbReference>
<evidence type="ECO:0000313" key="2">
    <source>
        <dbReference type="EMBL" id="MBB3091122.1"/>
    </source>
</evidence>
<dbReference type="CDD" id="cd00093">
    <property type="entry name" value="HTH_XRE"/>
    <property type="match status" value="1"/>
</dbReference>
<dbReference type="InterPro" id="IPR001387">
    <property type="entry name" value="Cro/C1-type_HTH"/>
</dbReference>
<dbReference type="PROSITE" id="PS50943">
    <property type="entry name" value="HTH_CROC1"/>
    <property type="match status" value="1"/>
</dbReference>
<dbReference type="EMBL" id="JACHXG010000009">
    <property type="protein sequence ID" value="MBB3091122.1"/>
    <property type="molecule type" value="Genomic_DNA"/>
</dbReference>
<dbReference type="Proteomes" id="UP000577707">
    <property type="component" value="Unassembled WGS sequence"/>
</dbReference>
<feature type="domain" description="HTH cro/C1-type" evidence="1">
    <location>
        <begin position="7"/>
        <end position="61"/>
    </location>
</feature>
<dbReference type="AlphaFoldDB" id="A0A7W5FAG6"/>
<keyword evidence="3" id="KW-1185">Reference proteome</keyword>
<gene>
    <name evidence="2" type="ORF">FHS12_004087</name>
</gene>
<dbReference type="SMART" id="SM00530">
    <property type="entry name" value="HTH_XRE"/>
    <property type="match status" value="1"/>
</dbReference>
<comment type="caution">
    <text evidence="2">The sequence shown here is derived from an EMBL/GenBank/DDBJ whole genome shotgun (WGS) entry which is preliminary data.</text>
</comment>
<protein>
    <submittedName>
        <fullName evidence="2">Transcriptional regulator with XRE-family HTH domain</fullName>
    </submittedName>
</protein>
<dbReference type="GO" id="GO:0003677">
    <property type="term" value="F:DNA binding"/>
    <property type="evidence" value="ECO:0007669"/>
    <property type="project" value="InterPro"/>
</dbReference>
<dbReference type="RefSeq" id="WP_183548851.1">
    <property type="nucleotide sequence ID" value="NZ_BMQT01000008.1"/>
</dbReference>
<accession>A0A7W5FAG6</accession>
<sequence length="244" mass="26602">MAANQRIRSALTSSGMTASALAGAVGVDPKSVERWISQGRVPHPGTRARVAEALGHDETYLWPQLLLDSRAASSAQSELVQLWPTRESVPGDVWRSLLTRTTERLDVLAYAGGFLVEAYGLASEIERISAAGGQVRVLLGDPESEAVRLRGLNEGLPALPERARSTLEYLAHVKGLPGVDVRQHDAPLYASIYRFDDEVLANPHTHGAPAKDSPVFHYQRAAEAYLFNYYAAAFDRVWKDATPA</sequence>
<dbReference type="Gene3D" id="1.10.260.40">
    <property type="entry name" value="lambda repressor-like DNA-binding domains"/>
    <property type="match status" value="1"/>
</dbReference>
<proteinExistence type="predicted"/>
<name>A0A7W5FAG6_9ACTN</name>
<evidence type="ECO:0000259" key="1">
    <source>
        <dbReference type="PROSITE" id="PS50943"/>
    </source>
</evidence>
<evidence type="ECO:0000313" key="3">
    <source>
        <dbReference type="Proteomes" id="UP000577707"/>
    </source>
</evidence>